<dbReference type="GO" id="GO:0051301">
    <property type="term" value="P:cell division"/>
    <property type="evidence" value="ECO:0007669"/>
    <property type="project" value="UniProtKB-KW"/>
</dbReference>
<evidence type="ECO:0000256" key="5">
    <source>
        <dbReference type="ARBA" id="ARBA00022618"/>
    </source>
</evidence>
<dbReference type="InterPro" id="IPR008880">
    <property type="entry name" value="Trigger_fac_C"/>
</dbReference>
<dbReference type="NCBIfam" id="TIGR00115">
    <property type="entry name" value="tig"/>
    <property type="match status" value="1"/>
</dbReference>
<dbReference type="GO" id="GO:0043335">
    <property type="term" value="P:protein unfolding"/>
    <property type="evidence" value="ECO:0007669"/>
    <property type="project" value="TreeGrafter"/>
</dbReference>
<keyword evidence="12" id="KW-0963">Cytoplasm</keyword>
<dbReference type="SUPFAM" id="SSF54534">
    <property type="entry name" value="FKBP-like"/>
    <property type="match status" value="1"/>
</dbReference>
<evidence type="ECO:0000313" key="17">
    <source>
        <dbReference type="Proteomes" id="UP000616595"/>
    </source>
</evidence>
<dbReference type="Proteomes" id="UP000616595">
    <property type="component" value="Unassembled WGS sequence"/>
</dbReference>
<gene>
    <name evidence="12" type="primary">tig</name>
    <name evidence="16" type="ORF">GH810_05005</name>
</gene>
<evidence type="ECO:0000256" key="9">
    <source>
        <dbReference type="ARBA" id="ARBA00023306"/>
    </source>
</evidence>
<dbReference type="InterPro" id="IPR027304">
    <property type="entry name" value="Trigger_fact/SurA_dom_sf"/>
</dbReference>
<proteinExistence type="inferred from homology"/>
<dbReference type="InterPro" id="IPR008881">
    <property type="entry name" value="Trigger_fac_ribosome-bd_bac"/>
</dbReference>
<dbReference type="Gene3D" id="3.10.50.40">
    <property type="match status" value="1"/>
</dbReference>
<dbReference type="Gene3D" id="1.10.3120.10">
    <property type="entry name" value="Trigger factor, C-terminal domain"/>
    <property type="match status" value="1"/>
</dbReference>
<dbReference type="SUPFAM" id="SSF102735">
    <property type="entry name" value="Trigger factor ribosome-binding domain"/>
    <property type="match status" value="1"/>
</dbReference>
<sequence>MKDTEDNMSSTVESIEKNIATIKIEISPEDYSKAVKKAYDKNKKRFSVPGFRKGKVPKSIVEAHYGKNVFMEDAIDFAFGPAYESALKETEIKPVTRPDLENIEKISEEDGATFIVKVGVKPEITLGDYKGAEVNSLEAIITEEEMSTELAKMQDQNARLITLESGEVKDGATVTIDYEGFLDDEPFVGGKDTDYDLIIGSGTFIPGFEEKLIGAKLGEEAIIDITFPEDYHSEDLKGKAVVFKVLVKSIKEKELPVLDDEFAKDTSEFDTLDELKADIESRLKEAKADELKKTAEATAVNFAVDNAEIDIPYIMIEEEVDHNIENFEKQMQEQGLSLDDYFKYTNVNREDFRKSLKGDAERNIRMELVLSKIGEVEAIDTTEEELDEEIKVFADAYGHDFEEYKKGLKERMLEYIKANIIRRKTIEMLIDAATVKSAE</sequence>
<dbReference type="PROSITE" id="PS50059">
    <property type="entry name" value="FKBP_PPIASE"/>
    <property type="match status" value="1"/>
</dbReference>
<evidence type="ECO:0000256" key="7">
    <source>
        <dbReference type="ARBA" id="ARBA00023186"/>
    </source>
</evidence>
<evidence type="ECO:0000256" key="1">
    <source>
        <dbReference type="ARBA" id="ARBA00000971"/>
    </source>
</evidence>
<protein>
    <recommendedName>
        <fullName evidence="4 12">Trigger factor</fullName>
        <shortName evidence="12">TF</shortName>
        <ecNumber evidence="3 12">5.2.1.8</ecNumber>
    </recommendedName>
    <alternativeName>
        <fullName evidence="11 12">PPIase</fullName>
    </alternativeName>
</protein>
<evidence type="ECO:0000256" key="4">
    <source>
        <dbReference type="ARBA" id="ARBA00016902"/>
    </source>
</evidence>
<evidence type="ECO:0000256" key="10">
    <source>
        <dbReference type="ARBA" id="ARBA00024849"/>
    </source>
</evidence>
<dbReference type="InterPro" id="IPR037041">
    <property type="entry name" value="Trigger_fac_C_sf"/>
</dbReference>
<reference evidence="16" key="2">
    <citation type="submission" date="2020-10" db="EMBL/GenBank/DDBJ databases">
        <title>Comparative genomics of the Acetobacterium genus.</title>
        <authorList>
            <person name="Marshall C."/>
            <person name="May H."/>
            <person name="Norman S."/>
        </authorList>
    </citation>
    <scope>NUCLEOTIDE SEQUENCE</scope>
    <source>
        <strain evidence="16">DER-2019</strain>
    </source>
</reference>
<dbReference type="GO" id="GO:0003755">
    <property type="term" value="F:peptidyl-prolyl cis-trans isomerase activity"/>
    <property type="evidence" value="ECO:0007669"/>
    <property type="project" value="UniProtKB-UniRule"/>
</dbReference>
<keyword evidence="6 12" id="KW-0697">Rotamase</keyword>
<dbReference type="InterPro" id="IPR005215">
    <property type="entry name" value="Trig_fac"/>
</dbReference>
<dbReference type="FunFam" id="3.10.50.40:FF:000001">
    <property type="entry name" value="Trigger factor"/>
    <property type="match status" value="1"/>
</dbReference>
<evidence type="ECO:0000256" key="2">
    <source>
        <dbReference type="ARBA" id="ARBA00005464"/>
    </source>
</evidence>
<dbReference type="PIRSF" id="PIRSF003095">
    <property type="entry name" value="Trigger_factor"/>
    <property type="match status" value="1"/>
</dbReference>
<keyword evidence="17" id="KW-1185">Reference proteome</keyword>
<evidence type="ECO:0000256" key="11">
    <source>
        <dbReference type="ARBA" id="ARBA00029986"/>
    </source>
</evidence>
<keyword evidence="8 12" id="KW-0413">Isomerase</keyword>
<keyword evidence="5 12" id="KW-0132">Cell division</keyword>
<comment type="similarity">
    <text evidence="2 12 14">Belongs to the FKBP-type PPIase family. Tig subfamily.</text>
</comment>
<organism evidence="16 17">
    <name type="scientific">Acetobacterium paludosum</name>
    <dbReference type="NCBI Taxonomy" id="52693"/>
    <lineage>
        <taxon>Bacteria</taxon>
        <taxon>Bacillati</taxon>
        <taxon>Bacillota</taxon>
        <taxon>Clostridia</taxon>
        <taxon>Eubacteriales</taxon>
        <taxon>Eubacteriaceae</taxon>
        <taxon>Acetobacterium</taxon>
    </lineage>
</organism>
<reference evidence="16" key="1">
    <citation type="submission" date="2019-10" db="EMBL/GenBank/DDBJ databases">
        <authorList>
            <person name="Ross D.E."/>
            <person name="Gulliver D."/>
        </authorList>
    </citation>
    <scope>NUCLEOTIDE SEQUENCE</scope>
    <source>
        <strain evidence="16">DER-2019</strain>
    </source>
</reference>
<dbReference type="GO" id="GO:0044183">
    <property type="term" value="F:protein folding chaperone"/>
    <property type="evidence" value="ECO:0007669"/>
    <property type="project" value="TreeGrafter"/>
</dbReference>
<evidence type="ECO:0000256" key="3">
    <source>
        <dbReference type="ARBA" id="ARBA00013194"/>
    </source>
</evidence>
<accession>A0A923KRV0</accession>
<dbReference type="PANTHER" id="PTHR30560:SF3">
    <property type="entry name" value="TRIGGER FACTOR-LIKE PROTEIN TIG, CHLOROPLASTIC"/>
    <property type="match status" value="1"/>
</dbReference>
<feature type="domain" description="PPIase FKBP-type" evidence="15">
    <location>
        <begin position="171"/>
        <end position="256"/>
    </location>
</feature>
<evidence type="ECO:0000256" key="14">
    <source>
        <dbReference type="RuleBase" id="RU003914"/>
    </source>
</evidence>
<dbReference type="Pfam" id="PF05698">
    <property type="entry name" value="Trigger_C"/>
    <property type="match status" value="1"/>
</dbReference>
<dbReference type="GO" id="GO:0005737">
    <property type="term" value="C:cytoplasm"/>
    <property type="evidence" value="ECO:0007669"/>
    <property type="project" value="UniProtKB-SubCell"/>
</dbReference>
<dbReference type="EC" id="5.2.1.8" evidence="3 12"/>
<dbReference type="PANTHER" id="PTHR30560">
    <property type="entry name" value="TRIGGER FACTOR CHAPERONE AND PEPTIDYL-PROLYL CIS/TRANS ISOMERASE"/>
    <property type="match status" value="1"/>
</dbReference>
<dbReference type="HAMAP" id="MF_00303">
    <property type="entry name" value="Trigger_factor_Tig"/>
    <property type="match status" value="1"/>
</dbReference>
<comment type="subcellular location">
    <subcellularLocation>
        <location evidence="12">Cytoplasm</location>
    </subcellularLocation>
    <text evidence="12">About half TF is bound to the ribosome near the polypeptide exit tunnel while the other half is free in the cytoplasm.</text>
</comment>
<evidence type="ECO:0000256" key="8">
    <source>
        <dbReference type="ARBA" id="ARBA00023235"/>
    </source>
</evidence>
<dbReference type="EMBL" id="WJBD01000004">
    <property type="protein sequence ID" value="MBC3887662.1"/>
    <property type="molecule type" value="Genomic_DNA"/>
</dbReference>
<dbReference type="Pfam" id="PF00254">
    <property type="entry name" value="FKBP_C"/>
    <property type="match status" value="1"/>
</dbReference>
<evidence type="ECO:0000259" key="15">
    <source>
        <dbReference type="PROSITE" id="PS50059"/>
    </source>
</evidence>
<evidence type="ECO:0000313" key="16">
    <source>
        <dbReference type="EMBL" id="MBC3887662.1"/>
    </source>
</evidence>
<dbReference type="InterPro" id="IPR036611">
    <property type="entry name" value="Trigger_fac_ribosome-bd_sf"/>
</dbReference>
<dbReference type="SUPFAM" id="SSF109998">
    <property type="entry name" value="Triger factor/SurA peptide-binding domain-like"/>
    <property type="match status" value="1"/>
</dbReference>
<keyword evidence="9 12" id="KW-0131">Cell cycle</keyword>
<evidence type="ECO:0000256" key="13">
    <source>
        <dbReference type="PROSITE-ProRule" id="PRU00277"/>
    </source>
</evidence>
<keyword evidence="7 12" id="KW-0143">Chaperone</keyword>
<dbReference type="GO" id="GO:0051083">
    <property type="term" value="P:'de novo' cotranslational protein folding"/>
    <property type="evidence" value="ECO:0007669"/>
    <property type="project" value="TreeGrafter"/>
</dbReference>
<dbReference type="OrthoDB" id="9767721at2"/>
<comment type="function">
    <text evidence="10 12">Involved in protein export. Acts as a chaperone by maintaining the newly synthesized protein in an open conformation. Functions as a peptidyl-prolyl cis-trans isomerase.</text>
</comment>
<dbReference type="GO" id="GO:0015031">
    <property type="term" value="P:protein transport"/>
    <property type="evidence" value="ECO:0007669"/>
    <property type="project" value="UniProtKB-UniRule"/>
</dbReference>
<dbReference type="InterPro" id="IPR001179">
    <property type="entry name" value="PPIase_FKBP_dom"/>
</dbReference>
<comment type="caution">
    <text evidence="16">The sequence shown here is derived from an EMBL/GenBank/DDBJ whole genome shotgun (WGS) entry which is preliminary data.</text>
</comment>
<dbReference type="GO" id="GO:0043022">
    <property type="term" value="F:ribosome binding"/>
    <property type="evidence" value="ECO:0007669"/>
    <property type="project" value="TreeGrafter"/>
</dbReference>
<name>A0A923KRV0_9FIRM</name>
<dbReference type="AlphaFoldDB" id="A0A923KRV0"/>
<dbReference type="Pfam" id="PF05697">
    <property type="entry name" value="Trigger_N"/>
    <property type="match status" value="1"/>
</dbReference>
<comment type="domain">
    <text evidence="12">Consists of 3 domains; the N-terminus binds the ribosome, the middle domain has PPIase activity, while the C-terminus has intrinsic chaperone activity on its own.</text>
</comment>
<dbReference type="Gene3D" id="3.30.70.1050">
    <property type="entry name" value="Trigger factor ribosome-binding domain"/>
    <property type="match status" value="1"/>
</dbReference>
<dbReference type="InterPro" id="IPR046357">
    <property type="entry name" value="PPIase_dom_sf"/>
</dbReference>
<comment type="catalytic activity">
    <reaction evidence="1 12 13">
        <text>[protein]-peptidylproline (omega=180) = [protein]-peptidylproline (omega=0)</text>
        <dbReference type="Rhea" id="RHEA:16237"/>
        <dbReference type="Rhea" id="RHEA-COMP:10747"/>
        <dbReference type="Rhea" id="RHEA-COMP:10748"/>
        <dbReference type="ChEBI" id="CHEBI:83833"/>
        <dbReference type="ChEBI" id="CHEBI:83834"/>
        <dbReference type="EC" id="5.2.1.8"/>
    </reaction>
</comment>
<evidence type="ECO:0000256" key="6">
    <source>
        <dbReference type="ARBA" id="ARBA00023110"/>
    </source>
</evidence>
<evidence type="ECO:0000256" key="12">
    <source>
        <dbReference type="HAMAP-Rule" id="MF_00303"/>
    </source>
</evidence>